<dbReference type="GO" id="GO:0003676">
    <property type="term" value="F:nucleic acid binding"/>
    <property type="evidence" value="ECO:0007669"/>
    <property type="project" value="InterPro"/>
</dbReference>
<dbReference type="InterPro" id="IPR003165">
    <property type="entry name" value="Piwi"/>
</dbReference>
<evidence type="ECO:0000313" key="3">
    <source>
        <dbReference type="Proteomes" id="UP001175271"/>
    </source>
</evidence>
<dbReference type="Gene3D" id="3.40.50.2300">
    <property type="match status" value="1"/>
</dbReference>
<dbReference type="Pfam" id="PF02171">
    <property type="entry name" value="Piwi"/>
    <property type="match status" value="1"/>
</dbReference>
<name>A0AA39HYC1_9BILA</name>
<keyword evidence="3" id="KW-1185">Reference proteome</keyword>
<dbReference type="SMART" id="SM00950">
    <property type="entry name" value="Piwi"/>
    <property type="match status" value="1"/>
</dbReference>
<dbReference type="EMBL" id="JAUCMV010000003">
    <property type="protein sequence ID" value="KAK0413049.1"/>
    <property type="molecule type" value="Genomic_DNA"/>
</dbReference>
<comment type="caution">
    <text evidence="2">The sequence shown here is derived from an EMBL/GenBank/DDBJ whole genome shotgun (WGS) entry which is preliminary data.</text>
</comment>
<proteinExistence type="predicted"/>
<protein>
    <recommendedName>
        <fullName evidence="1">Piwi domain-containing protein</fullName>
    </recommendedName>
</protein>
<accession>A0AA39HYC1</accession>
<organism evidence="2 3">
    <name type="scientific">Steinernema hermaphroditum</name>
    <dbReference type="NCBI Taxonomy" id="289476"/>
    <lineage>
        <taxon>Eukaryota</taxon>
        <taxon>Metazoa</taxon>
        <taxon>Ecdysozoa</taxon>
        <taxon>Nematoda</taxon>
        <taxon>Chromadorea</taxon>
        <taxon>Rhabditida</taxon>
        <taxon>Tylenchina</taxon>
        <taxon>Panagrolaimomorpha</taxon>
        <taxon>Strongyloidoidea</taxon>
        <taxon>Steinernematidae</taxon>
        <taxon>Steinernema</taxon>
    </lineage>
</organism>
<dbReference type="PANTHER" id="PTHR22891">
    <property type="entry name" value="EUKARYOTIC TRANSLATION INITIATION FACTOR 2C"/>
    <property type="match status" value="1"/>
</dbReference>
<dbReference type="InterPro" id="IPR012337">
    <property type="entry name" value="RNaseH-like_sf"/>
</dbReference>
<evidence type="ECO:0000259" key="1">
    <source>
        <dbReference type="PROSITE" id="PS50822"/>
    </source>
</evidence>
<dbReference type="Proteomes" id="UP001175271">
    <property type="component" value="Unassembled WGS sequence"/>
</dbReference>
<evidence type="ECO:0000313" key="2">
    <source>
        <dbReference type="EMBL" id="KAK0413049.1"/>
    </source>
</evidence>
<sequence length="508" mass="58321">MNLNIAQKPPEPDVSRITVTLHGMDSTAHVEAKILPAPDIAYDQHQAIVQGYRRRVWSIENGRFARPARPPLDWVICVWENAVKCDTARKFIEEYRKCARRYGLDLDEPVFYRLQSSEPEQIKEACRYFAANDVTFVLSIIGEIDTAKTGLLTIEALKYKFIYQIVLSKTVVRIVDPEVEYHCEEEELLQHIVMRTNVRLGGCNHDLASSMMHPRDYIENLLHRRIFIGLHMRQSSSEHLNVAAMTYTQPSPVNVRGCFWFPEASGHIPRLPMLINDALEMYRRSSAKEPWYVFYPEEIVIFRSVSNMNDIETIKEQEIPHIKEMLDMKDKKRYISEMQYYRKGIYEVEPQYNPRLVVIAAMECPHVKLQKYETDENGNTKVDERIRPGTCVDCTAANEAISEFYLDSIGGSSNPEHASKTVRYIVVHDDAKKSADQLQNLTHALCYANGISTAPTALPEPLLSAHELVCKGRSMLKALIGSEARFFHSNHEEKLLATAKCYCAQFWA</sequence>
<dbReference type="Gene3D" id="3.30.420.10">
    <property type="entry name" value="Ribonuclease H-like superfamily/Ribonuclease H"/>
    <property type="match status" value="1"/>
</dbReference>
<dbReference type="AlphaFoldDB" id="A0AA39HYC1"/>
<dbReference type="InterPro" id="IPR036397">
    <property type="entry name" value="RNaseH_sf"/>
</dbReference>
<dbReference type="PROSITE" id="PS50822">
    <property type="entry name" value="PIWI"/>
    <property type="match status" value="1"/>
</dbReference>
<gene>
    <name evidence="2" type="ORF">QR680_006567</name>
</gene>
<dbReference type="SUPFAM" id="SSF53098">
    <property type="entry name" value="Ribonuclease H-like"/>
    <property type="match status" value="1"/>
</dbReference>
<feature type="domain" description="Piwi" evidence="1">
    <location>
        <begin position="296"/>
        <end position="477"/>
    </location>
</feature>
<reference evidence="2" key="1">
    <citation type="submission" date="2023-06" db="EMBL/GenBank/DDBJ databases">
        <title>Genomic analysis of the entomopathogenic nematode Steinernema hermaphroditum.</title>
        <authorList>
            <person name="Schwarz E.M."/>
            <person name="Heppert J.K."/>
            <person name="Baniya A."/>
            <person name="Schwartz H.T."/>
            <person name="Tan C.-H."/>
            <person name="Antoshechkin I."/>
            <person name="Sternberg P.W."/>
            <person name="Goodrich-Blair H."/>
            <person name="Dillman A.R."/>
        </authorList>
    </citation>
    <scope>NUCLEOTIDE SEQUENCE</scope>
    <source>
        <strain evidence="2">PS9179</strain>
        <tissue evidence="2">Whole animal</tissue>
    </source>
</reference>